<dbReference type="InterPro" id="IPR002139">
    <property type="entry name" value="Ribo/fructo_kinase"/>
</dbReference>
<dbReference type="RefSeq" id="WP_382402184.1">
    <property type="nucleotide sequence ID" value="NZ_JBHSWH010000001.1"/>
</dbReference>
<dbReference type="InterPro" id="IPR029056">
    <property type="entry name" value="Ribokinase-like"/>
</dbReference>
<evidence type="ECO:0000256" key="5">
    <source>
        <dbReference type="ARBA" id="ARBA00022840"/>
    </source>
</evidence>
<evidence type="ECO:0000313" key="10">
    <source>
        <dbReference type="Proteomes" id="UP001596298"/>
    </source>
</evidence>
<dbReference type="NCBIfam" id="TIGR03168">
    <property type="entry name" value="1-PFK"/>
    <property type="match status" value="1"/>
</dbReference>
<sequence length="309" mass="31711">MIVATCLNPALDVTYSVAALQPGTSHRVRTVRRRPGGKGVNVASVLTQQAVPALVTGTVGGRIGDELIVGLDTAGIAHRFSPIAGTTRQTVTITSEDEATVLNEPGPIVTDSEWEAFTAVFAGLLDDAEIVTLSGSLPGGVRSSAYAELIGIAHQHDAVVILDCEGESLVEALHAGPDIVKINEHEAASSTGIETDSTKGVFAAAEELHVLGAVEVVITRGAAGVAARTRDGRFVGTAARTVNGNPTGAGDAFTAGLAASTAEGADWPTRLRRASAWAAAAVAMPTAGELDLQVATDHENRTTIEEIPK</sequence>
<dbReference type="InterPro" id="IPR002173">
    <property type="entry name" value="Carboh/pur_kinase_PfkB_CS"/>
</dbReference>
<keyword evidence="5" id="KW-0067">ATP-binding</keyword>
<organism evidence="9 10">
    <name type="scientific">Flexivirga alba</name>
    <dbReference type="NCBI Taxonomy" id="702742"/>
    <lineage>
        <taxon>Bacteria</taxon>
        <taxon>Bacillati</taxon>
        <taxon>Actinomycetota</taxon>
        <taxon>Actinomycetes</taxon>
        <taxon>Micrococcales</taxon>
        <taxon>Dermacoccaceae</taxon>
        <taxon>Flexivirga</taxon>
    </lineage>
</organism>
<dbReference type="Pfam" id="PF00294">
    <property type="entry name" value="PfkB"/>
    <property type="match status" value="1"/>
</dbReference>
<accession>A0ABW2AHI5</accession>
<name>A0ABW2AHI5_9MICO</name>
<proteinExistence type="inferred from homology"/>
<gene>
    <name evidence="9" type="ORF">ACFQDH_13655</name>
</gene>
<evidence type="ECO:0000256" key="3">
    <source>
        <dbReference type="ARBA" id="ARBA00022741"/>
    </source>
</evidence>
<evidence type="ECO:0000259" key="8">
    <source>
        <dbReference type="Pfam" id="PF00294"/>
    </source>
</evidence>
<comment type="caution">
    <text evidence="9">The sequence shown here is derived from an EMBL/GenBank/DDBJ whole genome shotgun (WGS) entry which is preliminary data.</text>
</comment>
<dbReference type="PIRSF" id="PIRSF000535">
    <property type="entry name" value="1PFK/6PFK/LacC"/>
    <property type="match status" value="1"/>
</dbReference>
<keyword evidence="2 6" id="KW-0808">Transferase</keyword>
<dbReference type="PRINTS" id="PR00990">
    <property type="entry name" value="RIBOKINASE"/>
</dbReference>
<evidence type="ECO:0000256" key="6">
    <source>
        <dbReference type="PIRNR" id="PIRNR000535"/>
    </source>
</evidence>
<evidence type="ECO:0000313" key="9">
    <source>
        <dbReference type="EMBL" id="MFC6706276.1"/>
    </source>
</evidence>
<dbReference type="CDD" id="cd01164">
    <property type="entry name" value="FruK_PfkB_like"/>
    <property type="match status" value="1"/>
</dbReference>
<dbReference type="Proteomes" id="UP001596298">
    <property type="component" value="Unassembled WGS sequence"/>
</dbReference>
<dbReference type="PROSITE" id="PS00584">
    <property type="entry name" value="PFKB_KINASES_2"/>
    <property type="match status" value="1"/>
</dbReference>
<dbReference type="InterPro" id="IPR017583">
    <property type="entry name" value="Tagatose/fructose_Pkinase"/>
</dbReference>
<dbReference type="PANTHER" id="PTHR46566">
    <property type="entry name" value="1-PHOSPHOFRUCTOKINASE-RELATED"/>
    <property type="match status" value="1"/>
</dbReference>
<keyword evidence="10" id="KW-1185">Reference proteome</keyword>
<feature type="domain" description="Carbohydrate kinase PfkB" evidence="8">
    <location>
        <begin position="17"/>
        <end position="285"/>
    </location>
</feature>
<dbReference type="Gene3D" id="3.40.1190.20">
    <property type="match status" value="1"/>
</dbReference>
<evidence type="ECO:0000256" key="2">
    <source>
        <dbReference type="ARBA" id="ARBA00022679"/>
    </source>
</evidence>
<dbReference type="SUPFAM" id="SSF53613">
    <property type="entry name" value="Ribokinase-like"/>
    <property type="match status" value="1"/>
</dbReference>
<dbReference type="InterPro" id="IPR011611">
    <property type="entry name" value="PfkB_dom"/>
</dbReference>
<dbReference type="PANTHER" id="PTHR46566:SF5">
    <property type="entry name" value="1-PHOSPHOFRUCTOKINASE"/>
    <property type="match status" value="1"/>
</dbReference>
<comment type="similarity">
    <text evidence="1 7">Belongs to the carbohydrate kinase PfkB family.</text>
</comment>
<keyword evidence="3" id="KW-0547">Nucleotide-binding</keyword>
<evidence type="ECO:0000256" key="1">
    <source>
        <dbReference type="ARBA" id="ARBA00010688"/>
    </source>
</evidence>
<reference evidence="10" key="1">
    <citation type="journal article" date="2019" name="Int. J. Syst. Evol. Microbiol.">
        <title>The Global Catalogue of Microorganisms (GCM) 10K type strain sequencing project: providing services to taxonomists for standard genome sequencing and annotation.</title>
        <authorList>
            <consortium name="The Broad Institute Genomics Platform"/>
            <consortium name="The Broad Institute Genome Sequencing Center for Infectious Disease"/>
            <person name="Wu L."/>
            <person name="Ma J."/>
        </authorList>
    </citation>
    <scope>NUCLEOTIDE SEQUENCE [LARGE SCALE GENOMIC DNA]</scope>
    <source>
        <strain evidence="10">CCUG 58127</strain>
    </source>
</reference>
<protein>
    <submittedName>
        <fullName evidence="9">1-phosphofructokinase family hexose kinase</fullName>
    </submittedName>
</protein>
<evidence type="ECO:0000256" key="7">
    <source>
        <dbReference type="RuleBase" id="RU003704"/>
    </source>
</evidence>
<evidence type="ECO:0000256" key="4">
    <source>
        <dbReference type="ARBA" id="ARBA00022777"/>
    </source>
</evidence>
<dbReference type="EMBL" id="JBHSWH010000001">
    <property type="protein sequence ID" value="MFC6706276.1"/>
    <property type="molecule type" value="Genomic_DNA"/>
</dbReference>
<keyword evidence="4 7" id="KW-0418">Kinase</keyword>